<dbReference type="GO" id="GO:0016787">
    <property type="term" value="F:hydrolase activity"/>
    <property type="evidence" value="ECO:0007669"/>
    <property type="project" value="UniProtKB-KW"/>
</dbReference>
<dbReference type="PANTHER" id="PTHR37984:SF5">
    <property type="entry name" value="PROTEIN NYNRIN-LIKE"/>
    <property type="match status" value="1"/>
</dbReference>
<sequence length="472" mass="51974">MLDISHDPTLPFEHISLDLIYGFPRARSGNDAALVVQDLFSRMVLLTPCTKEITAEGVAAIISDRVLRFGWRPRRIVSDSEARVSGSIMTQLCASLSAESTPSSPYHQQANSVERAVQTVQRVLQVLSVDSKAHWDRRLLPSVELAMNGSPSTVTGQRPFDLVFLSHPSVVHAVFDSDEHLGVSSFAERLAVAQERLEEARRHIAIARQEQKRRFDHRRTQPSLIVPGMRAWIRLRDRPVAGATVDKLDARKLGPIEQLDIESLADDPFAADRPVPPTQSRAPLIDADDVSVRRTESSAPVFAGSDAEEDAGPSLPPRVRRPPLGFQDFQLGTVHAPPSAALQDLLCGSLFKPQTLQEGDALLTLTERPVAFLSRLTSVAESKLVAAELELVCLAWAYQKLSHLLEGVLTTIVTDHAPMERMLRSTNAIAYGPIITRCRAVLMPHLANIRFVCRSGPRHTNADALSRLPTIT</sequence>
<keyword evidence="4" id="KW-0255">Endonuclease</keyword>
<dbReference type="AlphaFoldDB" id="A0A8X7ST32"/>
<dbReference type="InterPro" id="IPR043502">
    <property type="entry name" value="DNA/RNA_pol_sf"/>
</dbReference>
<keyword evidence="8" id="KW-0175">Coiled coil</keyword>
<name>A0A8X7ST32_9BASI</name>
<dbReference type="Gene3D" id="3.30.420.10">
    <property type="entry name" value="Ribonuclease H-like superfamily/Ribonuclease H"/>
    <property type="match status" value="1"/>
</dbReference>
<keyword evidence="1" id="KW-0808">Transferase</keyword>
<feature type="domain" description="Integrase catalytic" evidence="10">
    <location>
        <begin position="7"/>
        <end position="167"/>
    </location>
</feature>
<protein>
    <recommendedName>
        <fullName evidence="10">Integrase catalytic domain-containing protein</fullName>
    </recommendedName>
</protein>
<reference evidence="11" key="1">
    <citation type="submission" date="2016-04" db="EMBL/GenBank/DDBJ databases">
        <authorList>
            <person name="Nguyen H.D."/>
            <person name="Samba Siva P."/>
            <person name="Cullis J."/>
            <person name="Levesque C.A."/>
            <person name="Hambleton S."/>
        </authorList>
    </citation>
    <scope>NUCLEOTIDE SEQUENCE</scope>
    <source>
        <strain evidence="11">DAOMC 236426</strain>
    </source>
</reference>
<dbReference type="InterPro" id="IPR036397">
    <property type="entry name" value="RNaseH_sf"/>
</dbReference>
<dbReference type="Pfam" id="PF17917">
    <property type="entry name" value="RT_RNaseH"/>
    <property type="match status" value="1"/>
</dbReference>
<evidence type="ECO:0000256" key="2">
    <source>
        <dbReference type="ARBA" id="ARBA00022695"/>
    </source>
</evidence>
<keyword evidence="12" id="KW-1185">Reference proteome</keyword>
<feature type="region of interest" description="Disordered" evidence="9">
    <location>
        <begin position="267"/>
        <end position="316"/>
    </location>
</feature>
<comment type="caution">
    <text evidence="11">The sequence shown here is derived from an EMBL/GenBank/DDBJ whole genome shotgun (WGS) entry which is preliminary data.</text>
</comment>
<dbReference type="SUPFAM" id="SSF56672">
    <property type="entry name" value="DNA/RNA polymerases"/>
    <property type="match status" value="1"/>
</dbReference>
<evidence type="ECO:0000256" key="1">
    <source>
        <dbReference type="ARBA" id="ARBA00022679"/>
    </source>
</evidence>
<dbReference type="PROSITE" id="PS50994">
    <property type="entry name" value="INTEGRASE"/>
    <property type="match status" value="1"/>
</dbReference>
<dbReference type="InterPro" id="IPR012337">
    <property type="entry name" value="RNaseH-like_sf"/>
</dbReference>
<keyword evidence="5" id="KW-0378">Hydrolase</keyword>
<dbReference type="GO" id="GO:0003964">
    <property type="term" value="F:RNA-directed DNA polymerase activity"/>
    <property type="evidence" value="ECO:0007669"/>
    <property type="project" value="UniProtKB-KW"/>
</dbReference>
<evidence type="ECO:0000256" key="9">
    <source>
        <dbReference type="SAM" id="MobiDB-lite"/>
    </source>
</evidence>
<evidence type="ECO:0000256" key="4">
    <source>
        <dbReference type="ARBA" id="ARBA00022759"/>
    </source>
</evidence>
<dbReference type="GO" id="GO:0003723">
    <property type="term" value="F:RNA binding"/>
    <property type="evidence" value="ECO:0007669"/>
    <property type="project" value="UniProtKB-KW"/>
</dbReference>
<dbReference type="GO" id="GO:0015074">
    <property type="term" value="P:DNA integration"/>
    <property type="evidence" value="ECO:0007669"/>
    <property type="project" value="InterPro"/>
</dbReference>
<reference evidence="11" key="2">
    <citation type="journal article" date="2019" name="IMA Fungus">
        <title>Genome sequencing and comparison of five Tilletia species to identify candidate genes for the detection of regulated species infecting wheat.</title>
        <authorList>
            <person name="Nguyen H.D.T."/>
            <person name="Sultana T."/>
            <person name="Kesanakurti P."/>
            <person name="Hambleton S."/>
        </authorList>
    </citation>
    <scope>NUCLEOTIDE SEQUENCE</scope>
    <source>
        <strain evidence="11">DAOMC 236426</strain>
    </source>
</reference>
<dbReference type="GO" id="GO:0004519">
    <property type="term" value="F:endonuclease activity"/>
    <property type="evidence" value="ECO:0007669"/>
    <property type="project" value="UniProtKB-KW"/>
</dbReference>
<evidence type="ECO:0000256" key="3">
    <source>
        <dbReference type="ARBA" id="ARBA00022722"/>
    </source>
</evidence>
<feature type="non-terminal residue" evidence="11">
    <location>
        <position position="1"/>
    </location>
</feature>
<keyword evidence="6" id="KW-0694">RNA-binding</keyword>
<gene>
    <name evidence="11" type="ORF">A4X06_0g8535</name>
</gene>
<keyword evidence="3" id="KW-0540">Nuclease</keyword>
<dbReference type="InterPro" id="IPR001584">
    <property type="entry name" value="Integrase_cat-core"/>
</dbReference>
<dbReference type="InterPro" id="IPR041373">
    <property type="entry name" value="RT_RNaseH"/>
</dbReference>
<dbReference type="EMBL" id="LWDE02001915">
    <property type="protein sequence ID" value="KAE8239036.1"/>
    <property type="molecule type" value="Genomic_DNA"/>
</dbReference>
<evidence type="ECO:0000256" key="6">
    <source>
        <dbReference type="ARBA" id="ARBA00022884"/>
    </source>
</evidence>
<dbReference type="PANTHER" id="PTHR37984">
    <property type="entry name" value="PROTEIN CBG26694"/>
    <property type="match status" value="1"/>
</dbReference>
<evidence type="ECO:0000313" key="11">
    <source>
        <dbReference type="EMBL" id="KAE8239036.1"/>
    </source>
</evidence>
<dbReference type="GO" id="GO:0005634">
    <property type="term" value="C:nucleus"/>
    <property type="evidence" value="ECO:0007669"/>
    <property type="project" value="UniProtKB-ARBA"/>
</dbReference>
<keyword evidence="2" id="KW-0548">Nucleotidyltransferase</keyword>
<evidence type="ECO:0000313" key="12">
    <source>
        <dbReference type="Proteomes" id="UP000077684"/>
    </source>
</evidence>
<proteinExistence type="predicted"/>
<evidence type="ECO:0000256" key="7">
    <source>
        <dbReference type="ARBA" id="ARBA00022918"/>
    </source>
</evidence>
<dbReference type="Proteomes" id="UP000077684">
    <property type="component" value="Unassembled WGS sequence"/>
</dbReference>
<dbReference type="InterPro" id="IPR050951">
    <property type="entry name" value="Retrovirus_Pol_polyprotein"/>
</dbReference>
<evidence type="ECO:0000256" key="8">
    <source>
        <dbReference type="SAM" id="Coils"/>
    </source>
</evidence>
<feature type="coiled-coil region" evidence="8">
    <location>
        <begin position="183"/>
        <end position="210"/>
    </location>
</feature>
<dbReference type="SUPFAM" id="SSF53098">
    <property type="entry name" value="Ribonuclease H-like"/>
    <property type="match status" value="1"/>
</dbReference>
<organism evidence="11 12">
    <name type="scientific">Tilletia controversa</name>
    <name type="common">dwarf bunt fungus</name>
    <dbReference type="NCBI Taxonomy" id="13291"/>
    <lineage>
        <taxon>Eukaryota</taxon>
        <taxon>Fungi</taxon>
        <taxon>Dikarya</taxon>
        <taxon>Basidiomycota</taxon>
        <taxon>Ustilaginomycotina</taxon>
        <taxon>Exobasidiomycetes</taxon>
        <taxon>Tilletiales</taxon>
        <taxon>Tilletiaceae</taxon>
        <taxon>Tilletia</taxon>
    </lineage>
</organism>
<accession>A0A8X7ST32</accession>
<evidence type="ECO:0000256" key="5">
    <source>
        <dbReference type="ARBA" id="ARBA00022801"/>
    </source>
</evidence>
<keyword evidence="7" id="KW-0695">RNA-directed DNA polymerase</keyword>
<evidence type="ECO:0000259" key="10">
    <source>
        <dbReference type="PROSITE" id="PS50994"/>
    </source>
</evidence>